<evidence type="ECO:0000256" key="8">
    <source>
        <dbReference type="ARBA" id="ARBA00026028"/>
    </source>
</evidence>
<evidence type="ECO:0000256" key="4">
    <source>
        <dbReference type="ARBA" id="ARBA00022692"/>
    </source>
</evidence>
<keyword evidence="16" id="KW-1185">Reference proteome</keyword>
<keyword evidence="4 12" id="KW-0812">Transmembrane</keyword>
<gene>
    <name evidence="15" type="ORF">AB7P39_05435</name>
</gene>
<dbReference type="Proteomes" id="UP001589643">
    <property type="component" value="Unassembled WGS sequence"/>
</dbReference>
<organism evidence="15 16">
    <name type="scientific">Microbacterium plantarum</name>
    <dbReference type="NCBI Taxonomy" id="1816425"/>
    <lineage>
        <taxon>Bacteria</taxon>
        <taxon>Bacillati</taxon>
        <taxon>Actinomycetota</taxon>
        <taxon>Actinomycetes</taxon>
        <taxon>Micrococcales</taxon>
        <taxon>Microbacteriaceae</taxon>
        <taxon>Microbacterium</taxon>
    </lineage>
</organism>
<feature type="transmembrane region" description="Helical" evidence="13">
    <location>
        <begin position="36"/>
        <end position="57"/>
    </location>
</feature>
<feature type="domain" description="Membrane insertase YidC/Oxa/ALB C-terminal" evidence="14">
    <location>
        <begin position="38"/>
        <end position="233"/>
    </location>
</feature>
<evidence type="ECO:0000256" key="5">
    <source>
        <dbReference type="ARBA" id="ARBA00022989"/>
    </source>
</evidence>
<dbReference type="NCBIfam" id="TIGR03592">
    <property type="entry name" value="yidC_oxa1_cterm"/>
    <property type="match status" value="1"/>
</dbReference>
<evidence type="ECO:0000313" key="15">
    <source>
        <dbReference type="EMBL" id="MFB8892286.1"/>
    </source>
</evidence>
<dbReference type="InterPro" id="IPR001708">
    <property type="entry name" value="YidC/ALB3/OXA1/COX18"/>
</dbReference>
<accession>A0ABV5EQP6</accession>
<feature type="transmembrane region" description="Helical" evidence="13">
    <location>
        <begin position="105"/>
        <end position="128"/>
    </location>
</feature>
<reference evidence="15 16" key="1">
    <citation type="submission" date="2024-08" db="EMBL/GenBank/DDBJ databases">
        <title>Heavy metals resistant antinobacteria isolated from wastewater.</title>
        <authorList>
            <person name="Roman Ponce B."/>
            <person name="Blanco Mercado M.A."/>
            <person name="Avila Aldana I.N."/>
            <person name="Morales Arrieta S."/>
        </authorList>
    </citation>
    <scope>NUCLEOTIDE SEQUENCE [LARGE SCALE GENOMIC DNA]</scope>
    <source>
        <strain evidence="16">sma-1</strain>
    </source>
</reference>
<dbReference type="EMBL" id="JBHLHV010000001">
    <property type="protein sequence ID" value="MFB8892286.1"/>
    <property type="molecule type" value="Genomic_DNA"/>
</dbReference>
<evidence type="ECO:0000256" key="6">
    <source>
        <dbReference type="ARBA" id="ARBA00023136"/>
    </source>
</evidence>
<feature type="transmembrane region" description="Helical" evidence="13">
    <location>
        <begin position="215"/>
        <end position="232"/>
    </location>
</feature>
<keyword evidence="5 13" id="KW-1133">Transmembrane helix</keyword>
<name>A0ABV5EQP6_9MICO</name>
<comment type="function">
    <text evidence="7">Required for the insertion and/or proper folding and/or complex formation of integral membrane proteins into the membrane. Involved in integration of membrane proteins that insert both dependently and independently of the Sec translocase complex, as well as at least some lipoproteins. Aids folding of multispanning membrane proteins.</text>
</comment>
<evidence type="ECO:0000256" key="13">
    <source>
        <dbReference type="SAM" id="Phobius"/>
    </source>
</evidence>
<dbReference type="PANTHER" id="PTHR12428">
    <property type="entry name" value="OXA1"/>
    <property type="match status" value="1"/>
</dbReference>
<evidence type="ECO:0000259" key="14">
    <source>
        <dbReference type="Pfam" id="PF02096"/>
    </source>
</evidence>
<dbReference type="PANTHER" id="PTHR12428:SF65">
    <property type="entry name" value="CYTOCHROME C OXIDASE ASSEMBLY PROTEIN COX18, MITOCHONDRIAL"/>
    <property type="match status" value="1"/>
</dbReference>
<evidence type="ECO:0000256" key="11">
    <source>
        <dbReference type="ARBA" id="ARBA00033342"/>
    </source>
</evidence>
<evidence type="ECO:0000256" key="2">
    <source>
        <dbReference type="ARBA" id="ARBA00010527"/>
    </source>
</evidence>
<sequence length="241" mass="25024">MDLYYFPPIAAALDAVASILAALTAALEPALGDLAAAASVILITVVVRTALIPAGVAQARADRARARLAPRLRELQQRYRTDREKLQRETLKLYRDENVSPTAGCLPLLVQAPVVGLLYGVFIHSTIAGHTNGLLAERLAGVPLGSSLAGTVASGTLPLAAALVFGAVIASIALVGELTRRAFRVTDAPAALSGVLGVAQFATAVVAVFVPLAAGLYLVVTVAWTLAQRLILRRILPPVAA</sequence>
<dbReference type="Pfam" id="PF02096">
    <property type="entry name" value="60KD_IMP"/>
    <property type="match status" value="1"/>
</dbReference>
<evidence type="ECO:0000256" key="1">
    <source>
        <dbReference type="ARBA" id="ARBA00004141"/>
    </source>
</evidence>
<protein>
    <recommendedName>
        <fullName evidence="3">Membrane protein insertase YidC</fullName>
    </recommendedName>
    <alternativeName>
        <fullName evidence="11">Foldase YidC</fullName>
    </alternativeName>
    <alternativeName>
        <fullName evidence="10">Membrane integrase YidC</fullName>
    </alternativeName>
    <alternativeName>
        <fullName evidence="9">Membrane protein YidC</fullName>
    </alternativeName>
</protein>
<comment type="subunit">
    <text evidence="8">Interacts with the Sec translocase complex via SecD. Specifically interacts with transmembrane segments of nascent integral membrane proteins during membrane integration.</text>
</comment>
<evidence type="ECO:0000256" key="12">
    <source>
        <dbReference type="RuleBase" id="RU003945"/>
    </source>
</evidence>
<comment type="subcellular location">
    <subcellularLocation>
        <location evidence="1 12">Membrane</location>
        <topology evidence="1 12">Multi-pass membrane protein</topology>
    </subcellularLocation>
</comment>
<evidence type="ECO:0000256" key="7">
    <source>
        <dbReference type="ARBA" id="ARBA00025034"/>
    </source>
</evidence>
<evidence type="ECO:0000256" key="9">
    <source>
        <dbReference type="ARBA" id="ARBA00031538"/>
    </source>
</evidence>
<comment type="similarity">
    <text evidence="2">Belongs to the OXA1/ALB3/YidC family. Type 1 subfamily.</text>
</comment>
<evidence type="ECO:0000313" key="16">
    <source>
        <dbReference type="Proteomes" id="UP001589643"/>
    </source>
</evidence>
<evidence type="ECO:0000256" key="10">
    <source>
        <dbReference type="ARBA" id="ARBA00033245"/>
    </source>
</evidence>
<evidence type="ECO:0000256" key="3">
    <source>
        <dbReference type="ARBA" id="ARBA00015325"/>
    </source>
</evidence>
<feature type="transmembrane region" description="Helical" evidence="13">
    <location>
        <begin position="148"/>
        <end position="176"/>
    </location>
</feature>
<dbReference type="InterPro" id="IPR028055">
    <property type="entry name" value="YidC/Oxa/ALB_C"/>
</dbReference>
<proteinExistence type="inferred from homology"/>
<dbReference type="RefSeq" id="WP_114588173.1">
    <property type="nucleotide sequence ID" value="NZ_JBHLHV010000001.1"/>
</dbReference>
<keyword evidence="6 13" id="KW-0472">Membrane</keyword>
<comment type="caution">
    <text evidence="15">The sequence shown here is derived from an EMBL/GenBank/DDBJ whole genome shotgun (WGS) entry which is preliminary data.</text>
</comment>